<proteinExistence type="inferred from homology"/>
<keyword evidence="3" id="KW-0808">Transferase</keyword>
<dbReference type="InterPro" id="IPR036928">
    <property type="entry name" value="AS_sf"/>
</dbReference>
<dbReference type="OrthoDB" id="7245165at2"/>
<keyword evidence="4" id="KW-1185">Reference proteome</keyword>
<dbReference type="GO" id="GO:0016740">
    <property type="term" value="F:transferase activity"/>
    <property type="evidence" value="ECO:0007669"/>
    <property type="project" value="UniProtKB-KW"/>
</dbReference>
<dbReference type="PATRIC" id="fig|1238182.3.peg.3679"/>
<accession>K9GSB6</accession>
<evidence type="ECO:0000256" key="1">
    <source>
        <dbReference type="ARBA" id="ARBA00009199"/>
    </source>
</evidence>
<dbReference type="InterPro" id="IPR023631">
    <property type="entry name" value="Amidase_dom"/>
</dbReference>
<sequence>MSGTDLGTLTAGQLLRLYRRREASPVEATKAALERIERFDPAVNAFCHVDEKGALAAARESEARWMGGGPVGALDGVPATIKDMALARGMPTLKGSRTVDPAGPWEDDSPYAARLREAGAVLLGKTTTPEFGWKGVTDCPLTGHTRNPWDTARTPGGSSGGAAAAAALNMGVLHQGSDAGGSIRIPCAFTGTAGIKPTFGFVPQWPASAMGTLSHLGPMARTVEDVARMLTIVGRPDDRDSLAGAPFEHDWTQGLSRGIQGLRVAYSRTLGYVHVHSDVARAVDAAVAVLRDLGADVEEVDPGFDDPVEAFNTLWFAGAARALGKLSPDKRAQVDPGLQEIAEMGAEISAVEYLAAMEARAALAERMAAFHRDWDLLVTPTMPLTAFPLGANVPPDSTMTQWQDWTPFTYPFNLTQQPAASVPCGFGDDGMPVGLHVVGARFDDATVLQLCAAYEAACPPAFPEAPRGA</sequence>
<evidence type="ECO:0000313" key="3">
    <source>
        <dbReference type="EMBL" id="EKV27619.1"/>
    </source>
</evidence>
<dbReference type="RefSeq" id="WP_009542121.1">
    <property type="nucleotide sequence ID" value="NZ_ANHY01000019.1"/>
</dbReference>
<comment type="caution">
    <text evidence="3">The sequence shown here is derived from an EMBL/GenBank/DDBJ whole genome shotgun (WGS) entry which is preliminary data.</text>
</comment>
<evidence type="ECO:0000313" key="4">
    <source>
        <dbReference type="Proteomes" id="UP000009881"/>
    </source>
</evidence>
<dbReference type="EMBL" id="ANHY01000019">
    <property type="protein sequence ID" value="EKV27619.1"/>
    <property type="molecule type" value="Genomic_DNA"/>
</dbReference>
<dbReference type="NCBIfam" id="NF004815">
    <property type="entry name" value="PRK06169.1"/>
    <property type="match status" value="1"/>
</dbReference>
<dbReference type="PANTHER" id="PTHR11895:SF7">
    <property type="entry name" value="GLUTAMYL-TRNA(GLN) AMIDOTRANSFERASE SUBUNIT A, MITOCHONDRIAL"/>
    <property type="match status" value="1"/>
</dbReference>
<protein>
    <submittedName>
        <fullName evidence="3">Aspartyl-tRNA(Asn) amidotransferase subunit A</fullName>
    </submittedName>
</protein>
<dbReference type="SUPFAM" id="SSF75304">
    <property type="entry name" value="Amidase signature (AS) enzymes"/>
    <property type="match status" value="1"/>
</dbReference>
<dbReference type="AlphaFoldDB" id="K9GSB6"/>
<comment type="similarity">
    <text evidence="1">Belongs to the amidase family.</text>
</comment>
<dbReference type="eggNOG" id="COG0154">
    <property type="taxonomic scope" value="Bacteria"/>
</dbReference>
<dbReference type="Proteomes" id="UP000009881">
    <property type="component" value="Unassembled WGS sequence"/>
</dbReference>
<reference evidence="3 4" key="1">
    <citation type="journal article" date="2013" name="Genome Announc.">
        <title>Draft Genome Sequence of an Alphaproteobacterium, Caenispirillum salinarum AK4(T), Isolated from a Solar Saltern.</title>
        <authorList>
            <person name="Khatri I."/>
            <person name="Singh A."/>
            <person name="Korpole S."/>
            <person name="Pinnaka A.K."/>
            <person name="Subramanian S."/>
        </authorList>
    </citation>
    <scope>NUCLEOTIDE SEQUENCE [LARGE SCALE GENOMIC DNA]</scope>
    <source>
        <strain evidence="3 4">AK4</strain>
    </source>
</reference>
<evidence type="ECO:0000259" key="2">
    <source>
        <dbReference type="Pfam" id="PF01425"/>
    </source>
</evidence>
<name>K9GSB6_9PROT</name>
<dbReference type="PANTHER" id="PTHR11895">
    <property type="entry name" value="TRANSAMIDASE"/>
    <property type="match status" value="1"/>
</dbReference>
<dbReference type="STRING" id="1238182.C882_1465"/>
<gene>
    <name evidence="3" type="ORF">C882_1465</name>
</gene>
<dbReference type="Gene3D" id="3.90.1300.10">
    <property type="entry name" value="Amidase signature (AS) domain"/>
    <property type="match status" value="1"/>
</dbReference>
<feature type="domain" description="Amidase" evidence="2">
    <location>
        <begin position="27"/>
        <end position="448"/>
    </location>
</feature>
<organism evidence="3 4">
    <name type="scientific">Caenispirillum salinarum AK4</name>
    <dbReference type="NCBI Taxonomy" id="1238182"/>
    <lineage>
        <taxon>Bacteria</taxon>
        <taxon>Pseudomonadati</taxon>
        <taxon>Pseudomonadota</taxon>
        <taxon>Alphaproteobacteria</taxon>
        <taxon>Rhodospirillales</taxon>
        <taxon>Novispirillaceae</taxon>
        <taxon>Caenispirillum</taxon>
    </lineage>
</organism>
<dbReference type="InterPro" id="IPR000120">
    <property type="entry name" value="Amidase"/>
</dbReference>
<dbReference type="Pfam" id="PF01425">
    <property type="entry name" value="Amidase"/>
    <property type="match status" value="1"/>
</dbReference>